<dbReference type="Pfam" id="PF00294">
    <property type="entry name" value="PfkB"/>
    <property type="match status" value="1"/>
</dbReference>
<evidence type="ECO:0000256" key="2">
    <source>
        <dbReference type="ARBA" id="ARBA00022679"/>
    </source>
</evidence>
<dbReference type="STRING" id="52770.BSZ40_08985"/>
<dbReference type="EMBL" id="MQVS01000009">
    <property type="protein sequence ID" value="OKL51206.1"/>
    <property type="molecule type" value="Genomic_DNA"/>
</dbReference>
<dbReference type="InterPro" id="IPR011611">
    <property type="entry name" value="PfkB_dom"/>
</dbReference>
<sequence length="295" mass="30648">MLGVVGDIVQDVVVWQREPVRPATDTASDIYLQRGGSAANVAAFAGPRTPTRFIGCVGDDIAGYALTQDLQRRGVEVRNQVRPDLATGTIVVQIDPTGERHMFPSRGASGALGPIEAAWLRDLRVLHLTAYSFETPGTRQAVVDAAAQVHAHGGQVSLDASSLYTIDKVGLALYCDTVRAIAPDYLSANADETARLALVAGDGPGPLLAQLPGTTLLARHGAQPTRVLTAAGLVCTVPVEPLAEIKDLTGAGDAFNAGFLVSLVAANTDLAGHVRAAHALARRVLTSPGATEPAD</sequence>
<comment type="similarity">
    <text evidence="1">Belongs to the carbohydrate kinase PfkB family.</text>
</comment>
<evidence type="ECO:0000259" key="4">
    <source>
        <dbReference type="Pfam" id="PF00294"/>
    </source>
</evidence>
<dbReference type="PANTHER" id="PTHR43320:SF3">
    <property type="entry name" value="CARBOHYDRATE KINASE PFKB DOMAIN-CONTAINING PROTEIN"/>
    <property type="match status" value="1"/>
</dbReference>
<keyword evidence="3 5" id="KW-0418">Kinase</keyword>
<proteinExistence type="inferred from homology"/>
<dbReference type="AlphaFoldDB" id="A0A1Q5PUM6"/>
<evidence type="ECO:0000256" key="1">
    <source>
        <dbReference type="ARBA" id="ARBA00010688"/>
    </source>
</evidence>
<comment type="caution">
    <text evidence="5">The sequence shown here is derived from an EMBL/GenBank/DDBJ whole genome shotgun (WGS) entry which is preliminary data.</text>
</comment>
<reference evidence="6" key="1">
    <citation type="submission" date="2016-12" db="EMBL/GenBank/DDBJ databases">
        <authorList>
            <person name="Meng X."/>
        </authorList>
    </citation>
    <scope>NUCLEOTIDE SEQUENCE [LARGE SCALE GENOMIC DNA]</scope>
    <source>
        <strain evidence="6">DSM 20732</strain>
    </source>
</reference>
<gene>
    <name evidence="5" type="ORF">BSZ40_08985</name>
</gene>
<dbReference type="SUPFAM" id="SSF53613">
    <property type="entry name" value="Ribokinase-like"/>
    <property type="match status" value="1"/>
</dbReference>
<accession>A0A1Q5PUM6</accession>
<protein>
    <submittedName>
        <fullName evidence="5">Carbohydrate kinase</fullName>
    </submittedName>
</protein>
<dbReference type="GO" id="GO:0016301">
    <property type="term" value="F:kinase activity"/>
    <property type="evidence" value="ECO:0007669"/>
    <property type="project" value="UniProtKB-KW"/>
</dbReference>
<keyword evidence="2" id="KW-0808">Transferase</keyword>
<evidence type="ECO:0000313" key="6">
    <source>
        <dbReference type="Proteomes" id="UP000185612"/>
    </source>
</evidence>
<dbReference type="InterPro" id="IPR052700">
    <property type="entry name" value="Carb_kinase_PfkB-like"/>
</dbReference>
<dbReference type="RefSeq" id="WP_073825455.1">
    <property type="nucleotide sequence ID" value="NZ_JAUNKL010000015.1"/>
</dbReference>
<dbReference type="PANTHER" id="PTHR43320">
    <property type="entry name" value="SUGAR KINASE"/>
    <property type="match status" value="1"/>
</dbReference>
<dbReference type="Proteomes" id="UP000185612">
    <property type="component" value="Unassembled WGS sequence"/>
</dbReference>
<dbReference type="Gene3D" id="3.40.1190.20">
    <property type="match status" value="1"/>
</dbReference>
<organism evidence="5 6">
    <name type="scientific">Buchananella hordeovulneris</name>
    <dbReference type="NCBI Taxonomy" id="52770"/>
    <lineage>
        <taxon>Bacteria</taxon>
        <taxon>Bacillati</taxon>
        <taxon>Actinomycetota</taxon>
        <taxon>Actinomycetes</taxon>
        <taxon>Actinomycetales</taxon>
        <taxon>Actinomycetaceae</taxon>
        <taxon>Buchananella</taxon>
    </lineage>
</organism>
<evidence type="ECO:0000313" key="5">
    <source>
        <dbReference type="EMBL" id="OKL51206.1"/>
    </source>
</evidence>
<name>A0A1Q5PUM6_9ACTO</name>
<dbReference type="OrthoDB" id="7946249at2"/>
<keyword evidence="6" id="KW-1185">Reference proteome</keyword>
<feature type="domain" description="Carbohydrate kinase PfkB" evidence="4">
    <location>
        <begin position="4"/>
        <end position="293"/>
    </location>
</feature>
<evidence type="ECO:0000256" key="3">
    <source>
        <dbReference type="ARBA" id="ARBA00022777"/>
    </source>
</evidence>
<dbReference type="InterPro" id="IPR029056">
    <property type="entry name" value="Ribokinase-like"/>
</dbReference>